<keyword evidence="2" id="KW-1185">Reference proteome</keyword>
<organism evidence="1 2">
    <name type="scientific">Panicum virgatum</name>
    <name type="common">Blackwell switchgrass</name>
    <dbReference type="NCBI Taxonomy" id="38727"/>
    <lineage>
        <taxon>Eukaryota</taxon>
        <taxon>Viridiplantae</taxon>
        <taxon>Streptophyta</taxon>
        <taxon>Embryophyta</taxon>
        <taxon>Tracheophyta</taxon>
        <taxon>Spermatophyta</taxon>
        <taxon>Magnoliopsida</taxon>
        <taxon>Liliopsida</taxon>
        <taxon>Poales</taxon>
        <taxon>Poaceae</taxon>
        <taxon>PACMAD clade</taxon>
        <taxon>Panicoideae</taxon>
        <taxon>Panicodae</taxon>
        <taxon>Paniceae</taxon>
        <taxon>Panicinae</taxon>
        <taxon>Panicum</taxon>
        <taxon>Panicum sect. Hiantes</taxon>
    </lineage>
</organism>
<proteinExistence type="predicted"/>
<sequence>MGRVSRSGGDADPGVCDDFFPLSLGFFGTLTSLEKKSLYLHELVIKKQWSKINQLQKPEEANKSSFRKSYKYGENNSCYHRKTARTVVVNVV</sequence>
<gene>
    <name evidence="1" type="ORF">PVAP13_2KG191555</name>
</gene>
<protein>
    <submittedName>
        <fullName evidence="1">Uncharacterized protein</fullName>
    </submittedName>
</protein>
<dbReference type="AlphaFoldDB" id="A0A8T0W5E5"/>
<accession>A0A8T0W5E5</accession>
<evidence type="ECO:0000313" key="2">
    <source>
        <dbReference type="Proteomes" id="UP000823388"/>
    </source>
</evidence>
<dbReference type="EMBL" id="CM029039">
    <property type="protein sequence ID" value="KAG2642635.1"/>
    <property type="molecule type" value="Genomic_DNA"/>
</dbReference>
<dbReference type="Proteomes" id="UP000823388">
    <property type="component" value="Chromosome 2K"/>
</dbReference>
<comment type="caution">
    <text evidence="1">The sequence shown here is derived from an EMBL/GenBank/DDBJ whole genome shotgun (WGS) entry which is preliminary data.</text>
</comment>
<evidence type="ECO:0000313" key="1">
    <source>
        <dbReference type="EMBL" id="KAG2642635.1"/>
    </source>
</evidence>
<reference evidence="1" key="1">
    <citation type="submission" date="2020-05" db="EMBL/GenBank/DDBJ databases">
        <title>WGS assembly of Panicum virgatum.</title>
        <authorList>
            <person name="Lovell J.T."/>
            <person name="Jenkins J."/>
            <person name="Shu S."/>
            <person name="Juenger T.E."/>
            <person name="Schmutz J."/>
        </authorList>
    </citation>
    <scope>NUCLEOTIDE SEQUENCE</scope>
    <source>
        <strain evidence="1">AP13</strain>
    </source>
</reference>
<name>A0A8T0W5E5_PANVG</name>